<evidence type="ECO:0000313" key="2">
    <source>
        <dbReference type="EMBL" id="CAJ1372502.1"/>
    </source>
</evidence>
<dbReference type="AlphaFoldDB" id="A0AA36HPW7"/>
<evidence type="ECO:0000313" key="3">
    <source>
        <dbReference type="Proteomes" id="UP001178507"/>
    </source>
</evidence>
<sequence length="176" mass="19133">MLSERCPVEELHSQVDSKPQSAGRLPKTSRKFPPRGWRSPILPGDFGCVGQQDPNCIFIARHIGGLGFQAQEALWHHYTKFGKVKKVLVSPKAKARSRGLRNRPVPLGVVVMETAGGVRKILAQGEEQLVNGHLIKVQGFEKPGKARAKGTARSKANAVSEDGSSGDQVAEGSWEF</sequence>
<feature type="region of interest" description="Disordered" evidence="1">
    <location>
        <begin position="10"/>
        <end position="36"/>
    </location>
</feature>
<organism evidence="2 3">
    <name type="scientific">Effrenium voratum</name>
    <dbReference type="NCBI Taxonomy" id="2562239"/>
    <lineage>
        <taxon>Eukaryota</taxon>
        <taxon>Sar</taxon>
        <taxon>Alveolata</taxon>
        <taxon>Dinophyceae</taxon>
        <taxon>Suessiales</taxon>
        <taxon>Symbiodiniaceae</taxon>
        <taxon>Effrenium</taxon>
    </lineage>
</organism>
<dbReference type="Proteomes" id="UP001178507">
    <property type="component" value="Unassembled WGS sequence"/>
</dbReference>
<comment type="caution">
    <text evidence="2">The sequence shown here is derived from an EMBL/GenBank/DDBJ whole genome shotgun (WGS) entry which is preliminary data.</text>
</comment>
<evidence type="ECO:0000256" key="1">
    <source>
        <dbReference type="SAM" id="MobiDB-lite"/>
    </source>
</evidence>
<proteinExistence type="predicted"/>
<gene>
    <name evidence="2" type="ORF">EVOR1521_LOCUS2569</name>
</gene>
<dbReference type="EMBL" id="CAUJNA010000138">
    <property type="protein sequence ID" value="CAJ1372502.1"/>
    <property type="molecule type" value="Genomic_DNA"/>
</dbReference>
<feature type="region of interest" description="Disordered" evidence="1">
    <location>
        <begin position="145"/>
        <end position="176"/>
    </location>
</feature>
<accession>A0AA36HPW7</accession>
<keyword evidence="3" id="KW-1185">Reference proteome</keyword>
<name>A0AA36HPW7_9DINO</name>
<reference evidence="2" key="1">
    <citation type="submission" date="2023-08" db="EMBL/GenBank/DDBJ databases">
        <authorList>
            <person name="Chen Y."/>
            <person name="Shah S."/>
            <person name="Dougan E. K."/>
            <person name="Thang M."/>
            <person name="Chan C."/>
        </authorList>
    </citation>
    <scope>NUCLEOTIDE SEQUENCE</scope>
</reference>
<protein>
    <submittedName>
        <fullName evidence="2">Uncharacterized protein</fullName>
    </submittedName>
</protein>